<dbReference type="Proteomes" id="UP000823405">
    <property type="component" value="Unassembled WGS sequence"/>
</dbReference>
<organism evidence="3 4">
    <name type="scientific">Linnemannia gamsii</name>
    <dbReference type="NCBI Taxonomy" id="64522"/>
    <lineage>
        <taxon>Eukaryota</taxon>
        <taxon>Fungi</taxon>
        <taxon>Fungi incertae sedis</taxon>
        <taxon>Mucoromycota</taxon>
        <taxon>Mortierellomycotina</taxon>
        <taxon>Mortierellomycetes</taxon>
        <taxon>Mortierellales</taxon>
        <taxon>Mortierellaceae</taxon>
        <taxon>Linnemannia</taxon>
    </lineage>
</organism>
<feature type="compositionally biased region" description="Low complexity" evidence="1">
    <location>
        <begin position="212"/>
        <end position="240"/>
    </location>
</feature>
<dbReference type="CDD" id="cd17080">
    <property type="entry name" value="Ubl_SLD2_Esc2_like"/>
    <property type="match status" value="1"/>
</dbReference>
<dbReference type="PANTHER" id="PTHR10562">
    <property type="entry name" value="SMALL UBIQUITIN-RELATED MODIFIER"/>
    <property type="match status" value="1"/>
</dbReference>
<feature type="compositionally biased region" description="Pro residues" evidence="1">
    <location>
        <begin position="147"/>
        <end position="160"/>
    </location>
</feature>
<feature type="compositionally biased region" description="Basic residues" evidence="1">
    <location>
        <begin position="10"/>
        <end position="24"/>
    </location>
</feature>
<keyword evidence="4" id="KW-1185">Reference proteome</keyword>
<protein>
    <recommendedName>
        <fullName evidence="2">Rad60/SUMO-like domain-containing protein</fullName>
    </recommendedName>
</protein>
<feature type="compositionally biased region" description="Low complexity" evidence="1">
    <location>
        <begin position="246"/>
        <end position="269"/>
    </location>
</feature>
<feature type="compositionally biased region" description="Basic and acidic residues" evidence="1">
    <location>
        <begin position="134"/>
        <end position="144"/>
    </location>
</feature>
<feature type="compositionally biased region" description="Low complexity" evidence="1">
    <location>
        <begin position="406"/>
        <end position="415"/>
    </location>
</feature>
<dbReference type="AlphaFoldDB" id="A0A9P6R1G7"/>
<feature type="region of interest" description="Disordered" evidence="1">
    <location>
        <begin position="406"/>
        <end position="434"/>
    </location>
</feature>
<feature type="region of interest" description="Disordered" evidence="1">
    <location>
        <begin position="208"/>
        <end position="282"/>
    </location>
</feature>
<feature type="region of interest" description="Disordered" evidence="1">
    <location>
        <begin position="1"/>
        <end position="54"/>
    </location>
</feature>
<evidence type="ECO:0000256" key="1">
    <source>
        <dbReference type="SAM" id="MobiDB-lite"/>
    </source>
</evidence>
<dbReference type="EMBL" id="JAAAIN010001260">
    <property type="protein sequence ID" value="KAG0304961.1"/>
    <property type="molecule type" value="Genomic_DNA"/>
</dbReference>
<feature type="compositionally biased region" description="Low complexity" evidence="1">
    <location>
        <begin position="25"/>
        <end position="53"/>
    </location>
</feature>
<feature type="region of interest" description="Disordered" evidence="1">
    <location>
        <begin position="68"/>
        <end position="92"/>
    </location>
</feature>
<feature type="domain" description="Rad60/SUMO-like" evidence="2">
    <location>
        <begin position="442"/>
        <end position="511"/>
    </location>
</feature>
<dbReference type="InterPro" id="IPR029071">
    <property type="entry name" value="Ubiquitin-like_domsf"/>
</dbReference>
<comment type="caution">
    <text evidence="3">The sequence shown here is derived from an EMBL/GenBank/DDBJ whole genome shotgun (WGS) entry which is preliminary data.</text>
</comment>
<dbReference type="SUPFAM" id="SSF54236">
    <property type="entry name" value="Ubiquitin-like"/>
    <property type="match status" value="1"/>
</dbReference>
<dbReference type="OrthoDB" id="3365399at2759"/>
<feature type="compositionally biased region" description="Basic and acidic residues" evidence="1">
    <location>
        <begin position="83"/>
        <end position="92"/>
    </location>
</feature>
<sequence>MSDSDDNKPVQKKPQPRPRAKRSKVSSSTSAAANSTSSPKSALSSPHSSKNSSNVFADNYSERVEDDFFNRGSVSFRQIQKIQESRVNEELTRQEEELEILDLKAPPATDELSTLDLDDDLETTGKIAAAQKKAAQETKRKREISLTPPPELPTRRPPTHIPNVGRPATTVATATVIDLDDDDFEKTNELDPELASIAAKLNTIASQQSMEGASPLSPGSSLSQPFANSSLSQSQSSQPSQPSPSIPAAATATVSSYGSSSSSGTVGAYPGATGSPHQPSSPSNYHTVLLVVRMNRHPLLVVPPELVEAQRILERPVQVTVRSNNMFREMMTFYCNQKGLNYSLTVFTYLGIRLMPSSTPAALDFPARVIIDAYSQDAYKYIKEQETLERSRKLADMERQAAEAAAAAAFEQQQQSGGGGDGGEQHGDADVGDDTSDEYIFIKLRGKDTADEKIRVKKTATVHAIISHYKSIKRIPASTIVRLEFDDEALDSTTIIGNTEVEDDDMLVVRVG</sequence>
<reference evidence="3" key="1">
    <citation type="journal article" date="2020" name="Fungal Divers.">
        <title>Resolving the Mortierellaceae phylogeny through synthesis of multi-gene phylogenetics and phylogenomics.</title>
        <authorList>
            <person name="Vandepol N."/>
            <person name="Liber J."/>
            <person name="Desiro A."/>
            <person name="Na H."/>
            <person name="Kennedy M."/>
            <person name="Barry K."/>
            <person name="Grigoriev I.V."/>
            <person name="Miller A.N."/>
            <person name="O'Donnell K."/>
            <person name="Stajich J.E."/>
            <person name="Bonito G."/>
        </authorList>
    </citation>
    <scope>NUCLEOTIDE SEQUENCE</scope>
    <source>
        <strain evidence="3">NVP60</strain>
    </source>
</reference>
<gene>
    <name evidence="3" type="ORF">BGZ97_001284</name>
</gene>
<dbReference type="Pfam" id="PF11976">
    <property type="entry name" value="Rad60-SLD"/>
    <property type="match status" value="1"/>
</dbReference>
<evidence type="ECO:0000313" key="4">
    <source>
        <dbReference type="Proteomes" id="UP000823405"/>
    </source>
</evidence>
<name>A0A9P6R1G7_9FUNG</name>
<dbReference type="CDD" id="cd01763">
    <property type="entry name" value="Ubl_SUMO_like"/>
    <property type="match status" value="1"/>
</dbReference>
<evidence type="ECO:0000259" key="2">
    <source>
        <dbReference type="Pfam" id="PF11976"/>
    </source>
</evidence>
<feature type="region of interest" description="Disordered" evidence="1">
    <location>
        <begin position="129"/>
        <end position="167"/>
    </location>
</feature>
<dbReference type="Gene3D" id="3.10.20.90">
    <property type="entry name" value="Phosphatidylinositol 3-kinase Catalytic Subunit, Chain A, domain 1"/>
    <property type="match status" value="2"/>
</dbReference>
<dbReference type="InterPro" id="IPR022617">
    <property type="entry name" value="Rad60/SUMO-like_dom"/>
</dbReference>
<accession>A0A9P6R1G7</accession>
<proteinExistence type="predicted"/>
<feature type="compositionally biased region" description="Polar residues" evidence="1">
    <location>
        <begin position="72"/>
        <end position="82"/>
    </location>
</feature>
<evidence type="ECO:0000313" key="3">
    <source>
        <dbReference type="EMBL" id="KAG0304961.1"/>
    </source>
</evidence>